<dbReference type="PANTHER" id="PTHR47738">
    <property type="entry name" value="PTS SYSTEM FRUCTOSE-LIKE EIIA COMPONENT-RELATED"/>
    <property type="match status" value="1"/>
</dbReference>
<dbReference type="GO" id="GO:0030295">
    <property type="term" value="F:protein kinase activator activity"/>
    <property type="evidence" value="ECO:0007669"/>
    <property type="project" value="TreeGrafter"/>
</dbReference>
<dbReference type="AlphaFoldDB" id="A0A858R3R1"/>
<dbReference type="PANTHER" id="PTHR47738:SF1">
    <property type="entry name" value="NITROGEN REGULATORY PROTEIN"/>
    <property type="match status" value="1"/>
</dbReference>
<dbReference type="InterPro" id="IPR002178">
    <property type="entry name" value="PTS_EIIA_type-2_dom"/>
</dbReference>
<name>A0A858R3R1_9PROT</name>
<dbReference type="PROSITE" id="PS00372">
    <property type="entry name" value="PTS_EIIA_TYPE_2_HIS"/>
    <property type="match status" value="1"/>
</dbReference>
<dbReference type="SUPFAM" id="SSF55804">
    <property type="entry name" value="Phoshotransferase/anion transport protein"/>
    <property type="match status" value="1"/>
</dbReference>
<evidence type="ECO:0000313" key="5">
    <source>
        <dbReference type="Proteomes" id="UP000501891"/>
    </source>
</evidence>
<reference evidence="4" key="1">
    <citation type="submission" date="2020-04" db="EMBL/GenBank/DDBJ databases">
        <title>A desert anoxygenic phototrophic bacterium fixes CO2 using RubisCO under aerobic conditions.</title>
        <authorList>
            <person name="Tang K."/>
        </authorList>
    </citation>
    <scope>NUCLEOTIDE SEQUENCE [LARGE SCALE GENOMIC DNA]</scope>
    <source>
        <strain evidence="4">MIMtkB3</strain>
    </source>
</reference>
<comment type="subcellular location">
    <subcellularLocation>
        <location evidence="1">Cytoplasm</location>
    </subcellularLocation>
</comment>
<organism evidence="4 5">
    <name type="scientific">Aerophototrophica crusticola</name>
    <dbReference type="NCBI Taxonomy" id="1709002"/>
    <lineage>
        <taxon>Bacteria</taxon>
        <taxon>Pseudomonadati</taxon>
        <taxon>Pseudomonadota</taxon>
        <taxon>Alphaproteobacteria</taxon>
        <taxon>Rhodospirillales</taxon>
        <taxon>Rhodospirillaceae</taxon>
        <taxon>Aerophototrophica</taxon>
    </lineage>
</organism>
<proteinExistence type="predicted"/>
<dbReference type="InterPro" id="IPR006320">
    <property type="entry name" value="PTS_Nitro_regul"/>
</dbReference>
<gene>
    <name evidence="4" type="primary">ptsN</name>
    <name evidence="4" type="ORF">HHL28_01790</name>
</gene>
<evidence type="ECO:0000256" key="1">
    <source>
        <dbReference type="ARBA" id="ARBA00004496"/>
    </source>
</evidence>
<dbReference type="GO" id="GO:0005737">
    <property type="term" value="C:cytoplasm"/>
    <property type="evidence" value="ECO:0007669"/>
    <property type="project" value="UniProtKB-SubCell"/>
</dbReference>
<dbReference type="InterPro" id="IPR016152">
    <property type="entry name" value="PTrfase/Anion_transptr"/>
</dbReference>
<dbReference type="Pfam" id="PF00359">
    <property type="entry name" value="PTS_EIIA_2"/>
    <property type="match status" value="1"/>
</dbReference>
<dbReference type="CDD" id="cd00211">
    <property type="entry name" value="PTS_IIA_fru"/>
    <property type="match status" value="1"/>
</dbReference>
<dbReference type="NCBIfam" id="TIGR01419">
    <property type="entry name" value="nitro_reg_IIA"/>
    <property type="match status" value="1"/>
</dbReference>
<keyword evidence="2" id="KW-0808">Transferase</keyword>
<dbReference type="InterPro" id="IPR051541">
    <property type="entry name" value="PTS_SugarTrans_NitroReg"/>
</dbReference>
<dbReference type="Gene3D" id="3.40.930.10">
    <property type="entry name" value="Mannitol-specific EII, Chain A"/>
    <property type="match status" value="1"/>
</dbReference>
<protein>
    <submittedName>
        <fullName evidence="4">PTS IIA-like nitrogen regulatory protein PtsN</fullName>
    </submittedName>
</protein>
<dbReference type="PROSITE" id="PS51094">
    <property type="entry name" value="PTS_EIIA_TYPE_2"/>
    <property type="match status" value="1"/>
</dbReference>
<dbReference type="GO" id="GO:0009401">
    <property type="term" value="P:phosphoenolpyruvate-dependent sugar phosphotransferase system"/>
    <property type="evidence" value="ECO:0007669"/>
    <property type="project" value="InterPro"/>
</dbReference>
<evidence type="ECO:0000259" key="3">
    <source>
        <dbReference type="PROSITE" id="PS51094"/>
    </source>
</evidence>
<keyword evidence="5" id="KW-1185">Reference proteome</keyword>
<evidence type="ECO:0000256" key="2">
    <source>
        <dbReference type="ARBA" id="ARBA00022679"/>
    </source>
</evidence>
<dbReference type="KEGG" id="acru:HHL28_01790"/>
<dbReference type="FunFam" id="3.40.930.10:FF:000009">
    <property type="entry name" value="PTS system, fructose specific IIABC component"/>
    <property type="match status" value="1"/>
</dbReference>
<evidence type="ECO:0000313" key="4">
    <source>
        <dbReference type="EMBL" id="QJE72002.1"/>
    </source>
</evidence>
<sequence>MNDLITPEGILPNLRAGSKKQALQELARKAAEVTGQHERAIFDVLVERERLGTTGVGRGIAIPHGKLPGLPGVLAIFARLEKPVDFDAIDEQPVDLMCLLLAPEGAGADHLKALARVSRLLRDPVLCEKLRGAESADALYALLAHTEQSHAA</sequence>
<dbReference type="EMBL" id="CP051775">
    <property type="protein sequence ID" value="QJE72002.1"/>
    <property type="molecule type" value="Genomic_DNA"/>
</dbReference>
<accession>A0A858R3R1</accession>
<dbReference type="GO" id="GO:0008982">
    <property type="term" value="F:protein-N(PI)-phosphohistidine-sugar phosphotransferase activity"/>
    <property type="evidence" value="ECO:0007669"/>
    <property type="project" value="InterPro"/>
</dbReference>
<dbReference type="Proteomes" id="UP000501891">
    <property type="component" value="Chromosome"/>
</dbReference>
<feature type="domain" description="PTS EIIA type-2" evidence="3">
    <location>
        <begin position="3"/>
        <end position="146"/>
    </location>
</feature>